<name>A0A0A9DYV1_ARUDO</name>
<reference evidence="1" key="1">
    <citation type="submission" date="2014-09" db="EMBL/GenBank/DDBJ databases">
        <authorList>
            <person name="Magalhaes I.L.F."/>
            <person name="Oliveira U."/>
            <person name="Santos F.R."/>
            <person name="Vidigal T.H.D.A."/>
            <person name="Brescovit A.D."/>
            <person name="Santos A.J."/>
        </authorList>
    </citation>
    <scope>NUCLEOTIDE SEQUENCE</scope>
    <source>
        <tissue evidence="1">Shoot tissue taken approximately 20 cm above the soil surface</tissue>
    </source>
</reference>
<dbReference type="EMBL" id="GBRH01206007">
    <property type="protein sequence ID" value="JAD91888.1"/>
    <property type="molecule type" value="Transcribed_RNA"/>
</dbReference>
<reference evidence="1" key="2">
    <citation type="journal article" date="2015" name="Data Brief">
        <title>Shoot transcriptome of the giant reed, Arundo donax.</title>
        <authorList>
            <person name="Barrero R.A."/>
            <person name="Guerrero F.D."/>
            <person name="Moolhuijzen P."/>
            <person name="Goolsby J.A."/>
            <person name="Tidwell J."/>
            <person name="Bellgard S.E."/>
            <person name="Bellgard M.I."/>
        </authorList>
    </citation>
    <scope>NUCLEOTIDE SEQUENCE</scope>
    <source>
        <tissue evidence="1">Shoot tissue taken approximately 20 cm above the soil surface</tissue>
    </source>
</reference>
<protein>
    <submittedName>
        <fullName evidence="1">Uncharacterized protein</fullName>
    </submittedName>
</protein>
<dbReference type="AlphaFoldDB" id="A0A0A9DYV1"/>
<organism evidence="1">
    <name type="scientific">Arundo donax</name>
    <name type="common">Giant reed</name>
    <name type="synonym">Donax arundinaceus</name>
    <dbReference type="NCBI Taxonomy" id="35708"/>
    <lineage>
        <taxon>Eukaryota</taxon>
        <taxon>Viridiplantae</taxon>
        <taxon>Streptophyta</taxon>
        <taxon>Embryophyta</taxon>
        <taxon>Tracheophyta</taxon>
        <taxon>Spermatophyta</taxon>
        <taxon>Magnoliopsida</taxon>
        <taxon>Liliopsida</taxon>
        <taxon>Poales</taxon>
        <taxon>Poaceae</taxon>
        <taxon>PACMAD clade</taxon>
        <taxon>Arundinoideae</taxon>
        <taxon>Arundineae</taxon>
        <taxon>Arundo</taxon>
    </lineage>
</organism>
<evidence type="ECO:0000313" key="1">
    <source>
        <dbReference type="EMBL" id="JAD91888.1"/>
    </source>
</evidence>
<sequence length="38" mass="4250">MWIGERRRRAGWGEEVAAGWRDAAATAWAGEKLFSRSG</sequence>
<accession>A0A0A9DYV1</accession>
<proteinExistence type="predicted"/>